<evidence type="ECO:0000256" key="1">
    <source>
        <dbReference type="SAM" id="MobiDB-lite"/>
    </source>
</evidence>
<feature type="region of interest" description="Disordered" evidence="1">
    <location>
        <begin position="27"/>
        <end position="58"/>
    </location>
</feature>
<gene>
    <name evidence="2" type="ORF">HAX54_005945</name>
</gene>
<name>A0ABS8TAH1_DATST</name>
<sequence length="111" mass="12168">DSKGTSVIAKGRLASRNTSITLSYVTHRQSPQWVARRGPQLSDSRPTTSNTSPKKLTEAQRVEVVRLAEETQLVEAARRARAVELATALAKGTKNTPRHLGHNVVPNVLFE</sequence>
<accession>A0ABS8TAH1</accession>
<comment type="caution">
    <text evidence="2">The sequence shown here is derived from an EMBL/GenBank/DDBJ whole genome shotgun (WGS) entry which is preliminary data.</text>
</comment>
<reference evidence="2 3" key="1">
    <citation type="journal article" date="2021" name="BMC Genomics">
        <title>Datura genome reveals duplications of psychoactive alkaloid biosynthetic genes and high mutation rate following tissue culture.</title>
        <authorList>
            <person name="Rajewski A."/>
            <person name="Carter-House D."/>
            <person name="Stajich J."/>
            <person name="Litt A."/>
        </authorList>
    </citation>
    <scope>NUCLEOTIDE SEQUENCE [LARGE SCALE GENOMIC DNA]</scope>
    <source>
        <strain evidence="2">AR-01</strain>
    </source>
</reference>
<organism evidence="2 3">
    <name type="scientific">Datura stramonium</name>
    <name type="common">Jimsonweed</name>
    <name type="synonym">Common thornapple</name>
    <dbReference type="NCBI Taxonomy" id="4076"/>
    <lineage>
        <taxon>Eukaryota</taxon>
        <taxon>Viridiplantae</taxon>
        <taxon>Streptophyta</taxon>
        <taxon>Embryophyta</taxon>
        <taxon>Tracheophyta</taxon>
        <taxon>Spermatophyta</taxon>
        <taxon>Magnoliopsida</taxon>
        <taxon>eudicotyledons</taxon>
        <taxon>Gunneridae</taxon>
        <taxon>Pentapetalae</taxon>
        <taxon>asterids</taxon>
        <taxon>lamiids</taxon>
        <taxon>Solanales</taxon>
        <taxon>Solanaceae</taxon>
        <taxon>Solanoideae</taxon>
        <taxon>Datureae</taxon>
        <taxon>Datura</taxon>
    </lineage>
</organism>
<evidence type="ECO:0000313" key="2">
    <source>
        <dbReference type="EMBL" id="MCD7468128.1"/>
    </source>
</evidence>
<dbReference type="Proteomes" id="UP000823775">
    <property type="component" value="Unassembled WGS sequence"/>
</dbReference>
<feature type="non-terminal residue" evidence="2">
    <location>
        <position position="1"/>
    </location>
</feature>
<protein>
    <submittedName>
        <fullName evidence="2">Uncharacterized protein</fullName>
    </submittedName>
</protein>
<feature type="compositionally biased region" description="Polar residues" evidence="1">
    <location>
        <begin position="41"/>
        <end position="54"/>
    </location>
</feature>
<evidence type="ECO:0000313" key="3">
    <source>
        <dbReference type="Proteomes" id="UP000823775"/>
    </source>
</evidence>
<keyword evidence="3" id="KW-1185">Reference proteome</keyword>
<dbReference type="EMBL" id="JACEIK010001299">
    <property type="protein sequence ID" value="MCD7468128.1"/>
    <property type="molecule type" value="Genomic_DNA"/>
</dbReference>
<feature type="non-terminal residue" evidence="2">
    <location>
        <position position="111"/>
    </location>
</feature>
<proteinExistence type="predicted"/>